<accession>A0ABT7LHV7</accession>
<evidence type="ECO:0000256" key="1">
    <source>
        <dbReference type="SAM" id="Phobius"/>
    </source>
</evidence>
<keyword evidence="1" id="KW-0472">Membrane</keyword>
<keyword evidence="1" id="KW-1133">Transmembrane helix</keyword>
<feature type="transmembrane region" description="Helical" evidence="1">
    <location>
        <begin position="110"/>
        <end position="137"/>
    </location>
</feature>
<organism evidence="2 3">
    <name type="scientific">Roseateles subflavus</name>
    <dbReference type="NCBI Taxonomy" id="3053353"/>
    <lineage>
        <taxon>Bacteria</taxon>
        <taxon>Pseudomonadati</taxon>
        <taxon>Pseudomonadota</taxon>
        <taxon>Betaproteobacteria</taxon>
        <taxon>Burkholderiales</taxon>
        <taxon>Sphaerotilaceae</taxon>
        <taxon>Roseateles</taxon>
    </lineage>
</organism>
<feature type="transmembrane region" description="Helical" evidence="1">
    <location>
        <begin position="243"/>
        <end position="264"/>
    </location>
</feature>
<name>A0ABT7LHV7_9BURK</name>
<keyword evidence="1" id="KW-0812">Transmembrane</keyword>
<gene>
    <name evidence="2" type="ORF">QRD43_04855</name>
</gene>
<dbReference type="EMBL" id="JASVDS010000001">
    <property type="protein sequence ID" value="MDL5031230.1"/>
    <property type="molecule type" value="Genomic_DNA"/>
</dbReference>
<evidence type="ECO:0000313" key="3">
    <source>
        <dbReference type="Proteomes" id="UP001238603"/>
    </source>
</evidence>
<feature type="transmembrane region" description="Helical" evidence="1">
    <location>
        <begin position="358"/>
        <end position="376"/>
    </location>
</feature>
<dbReference type="RefSeq" id="WP_285981341.1">
    <property type="nucleotide sequence ID" value="NZ_JASVDS010000001.1"/>
</dbReference>
<dbReference type="Proteomes" id="UP001238603">
    <property type="component" value="Unassembled WGS sequence"/>
</dbReference>
<protein>
    <recommendedName>
        <fullName evidence="4">Peptide zinc metalloprotease protein</fullName>
    </recommendedName>
</protein>
<evidence type="ECO:0000313" key="2">
    <source>
        <dbReference type="EMBL" id="MDL5031230.1"/>
    </source>
</evidence>
<keyword evidence="3" id="KW-1185">Reference proteome</keyword>
<comment type="caution">
    <text evidence="2">The sequence shown here is derived from an EMBL/GenBank/DDBJ whole genome shotgun (WGS) entry which is preliminary data.</text>
</comment>
<feature type="transmembrane region" description="Helical" evidence="1">
    <location>
        <begin position="188"/>
        <end position="207"/>
    </location>
</feature>
<feature type="transmembrane region" description="Helical" evidence="1">
    <location>
        <begin position="305"/>
        <end position="328"/>
    </location>
</feature>
<evidence type="ECO:0008006" key="4">
    <source>
        <dbReference type="Google" id="ProtNLM"/>
    </source>
</evidence>
<proteinExistence type="predicted"/>
<feature type="transmembrane region" description="Helical" evidence="1">
    <location>
        <begin position="149"/>
        <end position="167"/>
    </location>
</feature>
<reference evidence="2 3" key="1">
    <citation type="submission" date="2023-06" db="EMBL/GenBank/DDBJ databases">
        <title>Pelomonas sp. APW6 16S ribosomal RNA gene genome sequencing and assembly.</title>
        <authorList>
            <person name="Woo H."/>
        </authorList>
    </citation>
    <scope>NUCLEOTIDE SEQUENCE [LARGE SCALE GENOMIC DNA]</scope>
    <source>
        <strain evidence="2 3">APW6</strain>
    </source>
</reference>
<dbReference type="SUPFAM" id="SSF55486">
    <property type="entry name" value="Metalloproteases ('zincins'), catalytic domain"/>
    <property type="match status" value="1"/>
</dbReference>
<feature type="transmembrane region" description="Helical" evidence="1">
    <location>
        <begin position="213"/>
        <end position="236"/>
    </location>
</feature>
<sequence length="390" mass="43249">MSTLDIPALVSQVQLQVVDGAFQAELNGRHFKIQPRLHETLTVLKQEGVDAGCERLMDRWGVAPAGRDAFKADLLARIAGLAPERPSRNYIHTSITVLPATLVQRLAARLAGLFAAPLVWAVSLLTVLVLADLFVFHQVGGTQLRSLDLTALDLLMGYACIVAVLLFHELGHAAGMRHVGQPPQEIGFGFYLIFPVFFANVSNAWLVDRKSRFVVNLGGIYFQMLATVVLYAGIALTSGHTQAWLTLAFKSNLATAIFVLIPFIRNDGYWLLADFLGLHDLYQRAGGMCWIVFQRLRARLPVTGTEWFIAGYAVCNYVFLAFVSWGLLKSTYISFNRSFDIASAQSLEILAIDHPRTLFSSAVSLILLFFFARPFLMRAYSHVKSRTPSP</sequence>